<sequence>MDFAGPFWRSKWLLLVDAKSKFPFVADMQNDTSASNLSNVLDHVIDWFGPPDSLVSDNDPPFNSYAMRQFYSKYGITHVTTAPYHPASNGLAERFVRSFKDAMKKHLQSGETDKHIALRNFLRTYRWSPHTSTGVSPANLMFQHTI</sequence>
<accession>A0A816HUD1</accession>
<evidence type="ECO:0000313" key="3">
    <source>
        <dbReference type="Proteomes" id="UP000663828"/>
    </source>
</evidence>
<dbReference type="PANTHER" id="PTHR37984">
    <property type="entry name" value="PROTEIN CBG26694"/>
    <property type="match status" value="1"/>
</dbReference>
<comment type="caution">
    <text evidence="2">The sequence shown here is derived from an EMBL/GenBank/DDBJ whole genome shotgun (WGS) entry which is preliminary data.</text>
</comment>
<name>A0A816HUD1_ADIRI</name>
<dbReference type="PANTHER" id="PTHR37984:SF5">
    <property type="entry name" value="PROTEIN NYNRIN-LIKE"/>
    <property type="match status" value="1"/>
</dbReference>
<dbReference type="InterPro" id="IPR001584">
    <property type="entry name" value="Integrase_cat-core"/>
</dbReference>
<dbReference type="Pfam" id="PF00665">
    <property type="entry name" value="rve"/>
    <property type="match status" value="1"/>
</dbReference>
<keyword evidence="3" id="KW-1185">Reference proteome</keyword>
<organism evidence="2 3">
    <name type="scientific">Adineta ricciae</name>
    <name type="common">Rotifer</name>
    <dbReference type="NCBI Taxonomy" id="249248"/>
    <lineage>
        <taxon>Eukaryota</taxon>
        <taxon>Metazoa</taxon>
        <taxon>Spiralia</taxon>
        <taxon>Gnathifera</taxon>
        <taxon>Rotifera</taxon>
        <taxon>Eurotatoria</taxon>
        <taxon>Bdelloidea</taxon>
        <taxon>Adinetida</taxon>
        <taxon>Adinetidae</taxon>
        <taxon>Adineta</taxon>
    </lineage>
</organism>
<dbReference type="InterPro" id="IPR036397">
    <property type="entry name" value="RNaseH_sf"/>
</dbReference>
<reference evidence="2" key="1">
    <citation type="submission" date="2021-02" db="EMBL/GenBank/DDBJ databases">
        <authorList>
            <person name="Nowell W R."/>
        </authorList>
    </citation>
    <scope>NUCLEOTIDE SEQUENCE</scope>
</reference>
<evidence type="ECO:0000259" key="1">
    <source>
        <dbReference type="PROSITE" id="PS50994"/>
    </source>
</evidence>
<dbReference type="SUPFAM" id="SSF53098">
    <property type="entry name" value="Ribonuclease H-like"/>
    <property type="match status" value="1"/>
</dbReference>
<proteinExistence type="predicted"/>
<dbReference type="AlphaFoldDB" id="A0A816HUD1"/>
<gene>
    <name evidence="2" type="ORF">XAT740_LOCUS63678</name>
</gene>
<dbReference type="InterPro" id="IPR012337">
    <property type="entry name" value="RNaseH-like_sf"/>
</dbReference>
<dbReference type="GO" id="GO:0015074">
    <property type="term" value="P:DNA integration"/>
    <property type="evidence" value="ECO:0007669"/>
    <property type="project" value="InterPro"/>
</dbReference>
<feature type="domain" description="Integrase catalytic" evidence="1">
    <location>
        <begin position="1"/>
        <end position="145"/>
    </location>
</feature>
<evidence type="ECO:0000313" key="2">
    <source>
        <dbReference type="EMBL" id="CAF1690293.1"/>
    </source>
</evidence>
<dbReference type="EMBL" id="CAJNOR010020172">
    <property type="protein sequence ID" value="CAF1690293.1"/>
    <property type="molecule type" value="Genomic_DNA"/>
</dbReference>
<dbReference type="GO" id="GO:0003676">
    <property type="term" value="F:nucleic acid binding"/>
    <property type="evidence" value="ECO:0007669"/>
    <property type="project" value="InterPro"/>
</dbReference>
<dbReference type="PROSITE" id="PS50994">
    <property type="entry name" value="INTEGRASE"/>
    <property type="match status" value="1"/>
</dbReference>
<feature type="non-terminal residue" evidence="2">
    <location>
        <position position="146"/>
    </location>
</feature>
<dbReference type="Gene3D" id="3.30.420.10">
    <property type="entry name" value="Ribonuclease H-like superfamily/Ribonuclease H"/>
    <property type="match status" value="1"/>
</dbReference>
<protein>
    <recommendedName>
        <fullName evidence="1">Integrase catalytic domain-containing protein</fullName>
    </recommendedName>
</protein>
<dbReference type="InterPro" id="IPR050951">
    <property type="entry name" value="Retrovirus_Pol_polyprotein"/>
</dbReference>
<dbReference type="Proteomes" id="UP000663828">
    <property type="component" value="Unassembled WGS sequence"/>
</dbReference>